<feature type="signal peptide" evidence="2">
    <location>
        <begin position="1"/>
        <end position="22"/>
    </location>
</feature>
<comment type="caution">
    <text evidence="4">The sequence shown here is derived from an EMBL/GenBank/DDBJ whole genome shotgun (WGS) entry which is preliminary data.</text>
</comment>
<dbReference type="InterPro" id="IPR052775">
    <property type="entry name" value="IUN_hydrolase"/>
</dbReference>
<dbReference type="PANTHER" id="PTHR46190:SF1">
    <property type="entry name" value="SI:CH211-201H21.5"/>
    <property type="match status" value="1"/>
</dbReference>
<evidence type="ECO:0000313" key="4">
    <source>
        <dbReference type="EMBL" id="KAH0546319.1"/>
    </source>
</evidence>
<proteinExistence type="inferred from homology"/>
<dbReference type="Gene3D" id="3.90.245.10">
    <property type="entry name" value="Ribonucleoside hydrolase-like"/>
    <property type="match status" value="1"/>
</dbReference>
<dbReference type="InterPro" id="IPR001910">
    <property type="entry name" value="Inosine/uridine_hydrolase_dom"/>
</dbReference>
<dbReference type="PANTHER" id="PTHR46190">
    <property type="entry name" value="SI:CH211-201H21.5-RELATED"/>
    <property type="match status" value="1"/>
</dbReference>
<comment type="similarity">
    <text evidence="1">Belongs to the IUNH family.</text>
</comment>
<organism evidence="4 5">
    <name type="scientific">Cotesia glomerata</name>
    <name type="common">Lepidopteran parasitic wasp</name>
    <name type="synonym">Apanteles glomeratus</name>
    <dbReference type="NCBI Taxonomy" id="32391"/>
    <lineage>
        <taxon>Eukaryota</taxon>
        <taxon>Metazoa</taxon>
        <taxon>Ecdysozoa</taxon>
        <taxon>Arthropoda</taxon>
        <taxon>Hexapoda</taxon>
        <taxon>Insecta</taxon>
        <taxon>Pterygota</taxon>
        <taxon>Neoptera</taxon>
        <taxon>Endopterygota</taxon>
        <taxon>Hymenoptera</taxon>
        <taxon>Apocrita</taxon>
        <taxon>Ichneumonoidea</taxon>
        <taxon>Braconidae</taxon>
        <taxon>Microgastrinae</taxon>
        <taxon>Cotesia</taxon>
    </lineage>
</organism>
<dbReference type="SUPFAM" id="SSF53590">
    <property type="entry name" value="Nucleoside hydrolase"/>
    <property type="match status" value="1"/>
</dbReference>
<dbReference type="InterPro" id="IPR036452">
    <property type="entry name" value="Ribo_hydro-like"/>
</dbReference>
<sequence>MNILSFWLIILVSIGFSVNVNSRKLVIDTDGEADDSAAILLTLSTFAQKVSDHEVVGITCVYGNTYENNVEINILKTLTVANSTHQIPVYKVTTKPLVEKFVYTDYFGKNGFSDFEFKGKINGHVERSTDAASALVNMAKNYSGKLDILALGPLTNIATASLQDKNFLKNVHRLYIMGGNIRSNGRHFRPTFNFESDPESTYIVFNTSSSETPYLLYPGQTDFVANISKEWRIRELGSIKSRFVQFLNKAEKKSLSYKDKIWRGGDVITAAVMLWPNKFTFNKCDA</sequence>
<keyword evidence="5" id="KW-1185">Reference proteome</keyword>
<dbReference type="AlphaFoldDB" id="A0AAV7I519"/>
<gene>
    <name evidence="4" type="ORF">KQX54_008380</name>
</gene>
<reference evidence="4 5" key="1">
    <citation type="journal article" date="2021" name="J. Hered.">
        <title>A chromosome-level genome assembly of the parasitoid wasp, Cotesia glomerata (Hymenoptera: Braconidae).</title>
        <authorList>
            <person name="Pinto B.J."/>
            <person name="Weis J.J."/>
            <person name="Gamble T."/>
            <person name="Ode P.J."/>
            <person name="Paul R."/>
            <person name="Zaspel J.M."/>
        </authorList>
    </citation>
    <scope>NUCLEOTIDE SEQUENCE [LARGE SCALE GENOMIC DNA]</scope>
    <source>
        <strain evidence="4">CgM1</strain>
    </source>
</reference>
<feature type="domain" description="Inosine/uridine-preferring nucleoside hydrolase" evidence="3">
    <location>
        <begin position="25"/>
        <end position="284"/>
    </location>
</feature>
<accession>A0AAV7I519</accession>
<name>A0AAV7I519_COTGL</name>
<feature type="chain" id="PRO_5043821008" description="Inosine/uridine-preferring nucleoside hydrolase domain-containing protein" evidence="2">
    <location>
        <begin position="23"/>
        <end position="286"/>
    </location>
</feature>
<dbReference type="Proteomes" id="UP000826195">
    <property type="component" value="Unassembled WGS sequence"/>
</dbReference>
<keyword evidence="2" id="KW-0732">Signal</keyword>
<dbReference type="EMBL" id="JAHXZJ010002237">
    <property type="protein sequence ID" value="KAH0546319.1"/>
    <property type="molecule type" value="Genomic_DNA"/>
</dbReference>
<evidence type="ECO:0000256" key="2">
    <source>
        <dbReference type="SAM" id="SignalP"/>
    </source>
</evidence>
<dbReference type="Pfam" id="PF01156">
    <property type="entry name" value="IU_nuc_hydro"/>
    <property type="match status" value="1"/>
</dbReference>
<dbReference type="GO" id="GO:0016799">
    <property type="term" value="F:hydrolase activity, hydrolyzing N-glycosyl compounds"/>
    <property type="evidence" value="ECO:0007669"/>
    <property type="project" value="InterPro"/>
</dbReference>
<evidence type="ECO:0000256" key="1">
    <source>
        <dbReference type="ARBA" id="ARBA00009176"/>
    </source>
</evidence>
<evidence type="ECO:0000313" key="5">
    <source>
        <dbReference type="Proteomes" id="UP000826195"/>
    </source>
</evidence>
<protein>
    <recommendedName>
        <fullName evidence="3">Inosine/uridine-preferring nucleoside hydrolase domain-containing protein</fullName>
    </recommendedName>
</protein>
<evidence type="ECO:0000259" key="3">
    <source>
        <dbReference type="Pfam" id="PF01156"/>
    </source>
</evidence>